<comment type="caution">
    <text evidence="4">The sequence shown here is derived from an EMBL/GenBank/DDBJ whole genome shotgun (WGS) entry which is preliminary data.</text>
</comment>
<dbReference type="PANTHER" id="PTHR44591:SF3">
    <property type="entry name" value="RESPONSE REGULATORY DOMAIN-CONTAINING PROTEIN"/>
    <property type="match status" value="1"/>
</dbReference>
<proteinExistence type="predicted"/>
<accession>A0ABU5DMV4</accession>
<evidence type="ECO:0000256" key="1">
    <source>
        <dbReference type="ARBA" id="ARBA00022553"/>
    </source>
</evidence>
<dbReference type="SMART" id="SM00448">
    <property type="entry name" value="REC"/>
    <property type="match status" value="1"/>
</dbReference>
<dbReference type="Pfam" id="PF00072">
    <property type="entry name" value="Response_reg"/>
    <property type="match status" value="1"/>
</dbReference>
<name>A0ABU5DMV4_9BURK</name>
<evidence type="ECO:0000256" key="2">
    <source>
        <dbReference type="PROSITE-ProRule" id="PRU00169"/>
    </source>
</evidence>
<dbReference type="PROSITE" id="PS50110">
    <property type="entry name" value="RESPONSE_REGULATORY"/>
    <property type="match status" value="1"/>
</dbReference>
<dbReference type="InterPro" id="IPR001789">
    <property type="entry name" value="Sig_transdc_resp-reg_receiver"/>
</dbReference>
<protein>
    <submittedName>
        <fullName evidence="4">Response regulator</fullName>
    </submittedName>
</protein>
<evidence type="ECO:0000259" key="3">
    <source>
        <dbReference type="PROSITE" id="PS50110"/>
    </source>
</evidence>
<dbReference type="EMBL" id="JAXCLA010000008">
    <property type="protein sequence ID" value="MDY0747635.1"/>
    <property type="molecule type" value="Genomic_DNA"/>
</dbReference>
<keyword evidence="1 2" id="KW-0597">Phosphoprotein</keyword>
<dbReference type="InterPro" id="IPR011006">
    <property type="entry name" value="CheY-like_superfamily"/>
</dbReference>
<feature type="modified residue" description="4-aspartylphosphate" evidence="2">
    <location>
        <position position="59"/>
    </location>
</feature>
<sequence length="133" mass="14245">MSETELKGLRVLVIDDNVDTAEAIALLLADAGAETSVATDATDVAARVLAFDPGMVLLDLSLPTVDGYEGCRAIRALEGLQPYIVAVTGWDGAEHVWRCRQAGFDLHLTKPVAAELLVEHAHLALRRSAQRQG</sequence>
<keyword evidence="5" id="KW-1185">Reference proteome</keyword>
<reference evidence="4 5" key="1">
    <citation type="submission" date="2023-11" db="EMBL/GenBank/DDBJ databases">
        <title>Paucibacter sp. nov., isolated from fresh soil in Korea.</title>
        <authorList>
            <person name="Le N.T.T."/>
        </authorList>
    </citation>
    <scope>NUCLEOTIDE SEQUENCE [LARGE SCALE GENOMIC DNA]</scope>
    <source>
        <strain evidence="4 5">R3-3</strain>
    </source>
</reference>
<dbReference type="InterPro" id="IPR050595">
    <property type="entry name" value="Bact_response_regulator"/>
</dbReference>
<dbReference type="Gene3D" id="3.40.50.2300">
    <property type="match status" value="1"/>
</dbReference>
<organism evidence="4 5">
    <name type="scientific">Roseateles agri</name>
    <dbReference type="NCBI Taxonomy" id="3098619"/>
    <lineage>
        <taxon>Bacteria</taxon>
        <taxon>Pseudomonadati</taxon>
        <taxon>Pseudomonadota</taxon>
        <taxon>Betaproteobacteria</taxon>
        <taxon>Burkholderiales</taxon>
        <taxon>Sphaerotilaceae</taxon>
        <taxon>Roseateles</taxon>
    </lineage>
</organism>
<evidence type="ECO:0000313" key="4">
    <source>
        <dbReference type="EMBL" id="MDY0747635.1"/>
    </source>
</evidence>
<dbReference type="Proteomes" id="UP001285263">
    <property type="component" value="Unassembled WGS sequence"/>
</dbReference>
<dbReference type="RefSeq" id="WP_320425597.1">
    <property type="nucleotide sequence ID" value="NZ_JAXCLA010000008.1"/>
</dbReference>
<feature type="domain" description="Response regulatory" evidence="3">
    <location>
        <begin position="10"/>
        <end position="125"/>
    </location>
</feature>
<dbReference type="SUPFAM" id="SSF52172">
    <property type="entry name" value="CheY-like"/>
    <property type="match status" value="1"/>
</dbReference>
<evidence type="ECO:0000313" key="5">
    <source>
        <dbReference type="Proteomes" id="UP001285263"/>
    </source>
</evidence>
<gene>
    <name evidence="4" type="ORF">SNE35_24245</name>
</gene>
<dbReference type="PANTHER" id="PTHR44591">
    <property type="entry name" value="STRESS RESPONSE REGULATOR PROTEIN 1"/>
    <property type="match status" value="1"/>
</dbReference>